<keyword evidence="2" id="KW-1133">Transmembrane helix</keyword>
<reference evidence="3" key="1">
    <citation type="journal article" date="2004" name="Nature">
        <title>Genome duplication in the teleost fish Tetraodon nigroviridis reveals the early vertebrate proto-karyotype.</title>
        <authorList>
            <person name="Jaillon O."/>
            <person name="Aury J.-M."/>
            <person name="Brunet F."/>
            <person name="Petit J.-L."/>
            <person name="Stange-Thomann N."/>
            <person name="Mauceli E."/>
            <person name="Bouneau L."/>
            <person name="Fischer C."/>
            <person name="Ozouf-Costaz C."/>
            <person name="Bernot A."/>
            <person name="Nicaud S."/>
            <person name="Jaffe D."/>
            <person name="Fisher S."/>
            <person name="Lutfalla G."/>
            <person name="Dossat C."/>
            <person name="Segurens B."/>
            <person name="Dasilva C."/>
            <person name="Salanoubat M."/>
            <person name="Levy M."/>
            <person name="Boudet N."/>
            <person name="Castellano S."/>
            <person name="Anthouard V."/>
            <person name="Jubin C."/>
            <person name="Castelli V."/>
            <person name="Katinka M."/>
            <person name="Vacherie B."/>
            <person name="Biemont C."/>
            <person name="Skalli Z."/>
            <person name="Cattolico L."/>
            <person name="Poulain J."/>
            <person name="De Berardinis V."/>
            <person name="Cruaud C."/>
            <person name="Duprat S."/>
            <person name="Brottier P."/>
            <person name="Coutanceau J.-P."/>
            <person name="Gouzy J."/>
            <person name="Parra G."/>
            <person name="Lardier G."/>
            <person name="Chapple C."/>
            <person name="McKernan K.J."/>
            <person name="McEwan P."/>
            <person name="Bosak S."/>
            <person name="Kellis M."/>
            <person name="Volff J.-N."/>
            <person name="Guigo R."/>
            <person name="Zody M.C."/>
            <person name="Mesirov J."/>
            <person name="Lindblad-Toh K."/>
            <person name="Birren B."/>
            <person name="Nusbaum C."/>
            <person name="Kahn D."/>
            <person name="Robinson-Rechavi M."/>
            <person name="Laudet V."/>
            <person name="Schachter V."/>
            <person name="Quetier F."/>
            <person name="Saurin W."/>
            <person name="Scarpelli C."/>
            <person name="Wincker P."/>
            <person name="Lander E.S."/>
            <person name="Weissenbach J."/>
            <person name="Roest Crollius H."/>
        </authorList>
    </citation>
    <scope>NUCLEOTIDE SEQUENCE [LARGE SCALE GENOMIC DNA]</scope>
</reference>
<evidence type="ECO:0000313" key="3">
    <source>
        <dbReference type="EMBL" id="CAG12175.1"/>
    </source>
</evidence>
<protein>
    <submittedName>
        <fullName evidence="3">Chromosome 3 SCAF15050, whole genome shotgun sequence</fullName>
    </submittedName>
</protein>
<keyword evidence="2" id="KW-0812">Transmembrane</keyword>
<dbReference type="KEGG" id="tng:GSTEN00034370G001"/>
<evidence type="ECO:0000256" key="2">
    <source>
        <dbReference type="SAM" id="Phobius"/>
    </source>
</evidence>
<keyword evidence="2" id="KW-0472">Membrane</keyword>
<evidence type="ECO:0000256" key="1">
    <source>
        <dbReference type="SAM" id="MobiDB-lite"/>
    </source>
</evidence>
<organism evidence="3">
    <name type="scientific">Tetraodon nigroviridis</name>
    <name type="common">Spotted green pufferfish</name>
    <name type="synonym">Chelonodon nigroviridis</name>
    <dbReference type="NCBI Taxonomy" id="99883"/>
    <lineage>
        <taxon>Eukaryota</taxon>
        <taxon>Metazoa</taxon>
        <taxon>Chordata</taxon>
        <taxon>Craniata</taxon>
        <taxon>Vertebrata</taxon>
        <taxon>Euteleostomi</taxon>
        <taxon>Actinopterygii</taxon>
        <taxon>Neopterygii</taxon>
        <taxon>Teleostei</taxon>
        <taxon>Neoteleostei</taxon>
        <taxon>Acanthomorphata</taxon>
        <taxon>Eupercaria</taxon>
        <taxon>Tetraodontiformes</taxon>
        <taxon>Tetradontoidea</taxon>
        <taxon>Tetraodontidae</taxon>
        <taxon>Tetraodon</taxon>
    </lineage>
</organism>
<dbReference type="EMBL" id="CAAE01015050">
    <property type="protein sequence ID" value="CAG12175.1"/>
    <property type="molecule type" value="Genomic_DNA"/>
</dbReference>
<feature type="transmembrane region" description="Helical" evidence="2">
    <location>
        <begin position="62"/>
        <end position="85"/>
    </location>
</feature>
<gene>
    <name evidence="3" type="ORF">GSTENG00034370001</name>
</gene>
<sequence length="88" mass="10060">MVLARHSHSLCMRSTEKKDKQATNATSPRRLTLIFIRKGRERSSGHGGSPEGFPPCCRVGSLIWRAICVICLHFSLVGLWWLFYIRCQ</sequence>
<dbReference type="AlphaFoldDB" id="Q4RHF7"/>
<accession>Q4RHF7</accession>
<feature type="region of interest" description="Disordered" evidence="1">
    <location>
        <begin position="1"/>
        <end position="27"/>
    </location>
</feature>
<name>Q4RHF7_TETNG</name>
<reference evidence="3" key="2">
    <citation type="submission" date="2004-02" db="EMBL/GenBank/DDBJ databases">
        <authorList>
            <consortium name="Genoscope"/>
            <consortium name="Whitehead Institute Centre for Genome Research"/>
        </authorList>
    </citation>
    <scope>NUCLEOTIDE SEQUENCE</scope>
</reference>
<proteinExistence type="predicted"/>